<keyword evidence="1" id="KW-0175">Coiled coil</keyword>
<proteinExistence type="predicted"/>
<dbReference type="AlphaFoldDB" id="A0A0B7NGZ2"/>
<dbReference type="EMBL" id="LN731032">
    <property type="protein sequence ID" value="CEP14186.1"/>
    <property type="molecule type" value="Genomic_DNA"/>
</dbReference>
<keyword evidence="4" id="KW-1185">Reference proteome</keyword>
<name>A0A0B7NGZ2_9FUNG</name>
<feature type="region of interest" description="Disordered" evidence="2">
    <location>
        <begin position="287"/>
        <end position="313"/>
    </location>
</feature>
<reference evidence="3 4" key="1">
    <citation type="submission" date="2014-09" db="EMBL/GenBank/DDBJ databases">
        <authorList>
            <person name="Ellenberger Sabrina"/>
        </authorList>
    </citation>
    <scope>NUCLEOTIDE SEQUENCE [LARGE SCALE GENOMIC DNA]</scope>
    <source>
        <strain evidence="3 4">CBS 412.66</strain>
    </source>
</reference>
<evidence type="ECO:0000256" key="2">
    <source>
        <dbReference type="SAM" id="MobiDB-lite"/>
    </source>
</evidence>
<dbReference type="OrthoDB" id="2265577at2759"/>
<sequence>MPLSVKDDMMPFTKLNSNYSLHDSITSFDSSVSSSPPTTATTTTATRIIHNGDQETRMKQLNNQVEQLSLSNARLARANRSLKVECERIIDEQTTELKQALKLSIEQNIRLQRANRLLQDDYISKTEELNNIKMDQIRKMKNVGPEYEYLVQVINLMYRQLAGKSNCETTCCFTDKPLDASSSLILSPQQKDNNEMKHICRPEVKSHNIPTGSMASILEQENNQLKDEMDALIQDRDALHQLLTDKQEDNETLKYELKVKDDIVKKLENDFEKMEMEVTDLQKDWCRKSSNRNEIRTPESSFSDLHAFPSVPT</sequence>
<evidence type="ECO:0000313" key="3">
    <source>
        <dbReference type="EMBL" id="CEP14186.1"/>
    </source>
</evidence>
<accession>A0A0B7NGZ2</accession>
<evidence type="ECO:0000313" key="4">
    <source>
        <dbReference type="Proteomes" id="UP000054107"/>
    </source>
</evidence>
<feature type="compositionally biased region" description="Basic and acidic residues" evidence="2">
    <location>
        <begin position="287"/>
        <end position="297"/>
    </location>
</feature>
<evidence type="ECO:0000256" key="1">
    <source>
        <dbReference type="SAM" id="Coils"/>
    </source>
</evidence>
<organism evidence="3 4">
    <name type="scientific">Parasitella parasitica</name>
    <dbReference type="NCBI Taxonomy" id="35722"/>
    <lineage>
        <taxon>Eukaryota</taxon>
        <taxon>Fungi</taxon>
        <taxon>Fungi incertae sedis</taxon>
        <taxon>Mucoromycota</taxon>
        <taxon>Mucoromycotina</taxon>
        <taxon>Mucoromycetes</taxon>
        <taxon>Mucorales</taxon>
        <taxon>Mucorineae</taxon>
        <taxon>Mucoraceae</taxon>
        <taxon>Parasitella</taxon>
    </lineage>
</organism>
<dbReference type="Proteomes" id="UP000054107">
    <property type="component" value="Unassembled WGS sequence"/>
</dbReference>
<protein>
    <submittedName>
        <fullName evidence="3">Uncharacterized protein</fullName>
    </submittedName>
</protein>
<feature type="coiled-coil region" evidence="1">
    <location>
        <begin position="215"/>
        <end position="284"/>
    </location>
</feature>
<feature type="coiled-coil region" evidence="1">
    <location>
        <begin position="51"/>
        <end position="78"/>
    </location>
</feature>
<gene>
    <name evidence="3" type="primary">PARPA_08350.1 scaffold 32756</name>
</gene>